<keyword evidence="3" id="KW-1185">Reference proteome</keyword>
<dbReference type="EMBL" id="JACHDB010000002">
    <property type="protein sequence ID" value="MBB5436111.1"/>
    <property type="molecule type" value="Genomic_DNA"/>
</dbReference>
<evidence type="ECO:0000313" key="2">
    <source>
        <dbReference type="EMBL" id="MBB5436111.1"/>
    </source>
</evidence>
<accession>A0A7W8QTE5</accession>
<dbReference type="InterPro" id="IPR029068">
    <property type="entry name" value="Glyas_Bleomycin-R_OHBP_Dase"/>
</dbReference>
<evidence type="ECO:0000313" key="3">
    <source>
        <dbReference type="Proteomes" id="UP000572635"/>
    </source>
</evidence>
<proteinExistence type="predicted"/>
<reference evidence="2 3" key="1">
    <citation type="submission" date="2020-08" db="EMBL/GenBank/DDBJ databases">
        <title>Sequencing the genomes of 1000 actinobacteria strains.</title>
        <authorList>
            <person name="Klenk H.-P."/>
        </authorList>
    </citation>
    <scope>NUCLEOTIDE SEQUENCE [LARGE SCALE GENOMIC DNA]</scope>
    <source>
        <strain evidence="2 3">DSM 44551</strain>
    </source>
</reference>
<comment type="caution">
    <text evidence="2">The sequence shown here is derived from an EMBL/GenBank/DDBJ whole genome shotgun (WGS) entry which is preliminary data.</text>
</comment>
<name>A0A7W8QTE5_9ACTN</name>
<dbReference type="RefSeq" id="WP_184399398.1">
    <property type="nucleotide sequence ID" value="NZ_BAAAJD010000068.1"/>
</dbReference>
<dbReference type="AlphaFoldDB" id="A0A7W8QTE5"/>
<feature type="region of interest" description="Disordered" evidence="1">
    <location>
        <begin position="55"/>
        <end position="76"/>
    </location>
</feature>
<gene>
    <name evidence="2" type="ORF">HDA36_006259</name>
</gene>
<sequence>MLNAITRSQIFLLDQDEALDFCVGKLGLEVRADVDPGFMRRLTVGVPAARLWSGRPGTGRIRRTDRRRPPEQWSTR</sequence>
<dbReference type="Gene3D" id="3.10.180.10">
    <property type="entry name" value="2,3-Dihydroxybiphenyl 1,2-Dioxygenase, domain 1"/>
    <property type="match status" value="1"/>
</dbReference>
<dbReference type="Proteomes" id="UP000572635">
    <property type="component" value="Unassembled WGS sequence"/>
</dbReference>
<evidence type="ECO:0000256" key="1">
    <source>
        <dbReference type="SAM" id="MobiDB-lite"/>
    </source>
</evidence>
<protein>
    <submittedName>
        <fullName evidence="2">Uncharacterized protein</fullName>
    </submittedName>
</protein>
<organism evidence="2 3">
    <name type="scientific">Nocardiopsis composta</name>
    <dbReference type="NCBI Taxonomy" id="157465"/>
    <lineage>
        <taxon>Bacteria</taxon>
        <taxon>Bacillati</taxon>
        <taxon>Actinomycetota</taxon>
        <taxon>Actinomycetes</taxon>
        <taxon>Streptosporangiales</taxon>
        <taxon>Nocardiopsidaceae</taxon>
        <taxon>Nocardiopsis</taxon>
    </lineage>
</organism>